<reference evidence="7" key="1">
    <citation type="submission" date="2016-10" db="EMBL/GenBank/DDBJ databases">
        <authorList>
            <person name="Varghese N."/>
            <person name="Submissions S."/>
        </authorList>
    </citation>
    <scope>NUCLEOTIDE SEQUENCE [LARGE SCALE GENOMIC DNA]</scope>
    <source>
        <strain evidence="7">IBRC-M 10403</strain>
    </source>
</reference>
<dbReference type="PANTHER" id="PTHR47506">
    <property type="entry name" value="TRANSCRIPTIONAL REGULATORY PROTEIN"/>
    <property type="match status" value="1"/>
</dbReference>
<dbReference type="SUPFAM" id="SSF48498">
    <property type="entry name" value="Tetracyclin repressor-like, C-terminal domain"/>
    <property type="match status" value="1"/>
</dbReference>
<dbReference type="SUPFAM" id="SSF46689">
    <property type="entry name" value="Homeodomain-like"/>
    <property type="match status" value="1"/>
</dbReference>
<feature type="domain" description="HTH tetR-type" evidence="5">
    <location>
        <begin position="19"/>
        <end position="79"/>
    </location>
</feature>
<organism evidence="6 7">
    <name type="scientific">Actinokineospora iranica</name>
    <dbReference type="NCBI Taxonomy" id="1271860"/>
    <lineage>
        <taxon>Bacteria</taxon>
        <taxon>Bacillati</taxon>
        <taxon>Actinomycetota</taxon>
        <taxon>Actinomycetes</taxon>
        <taxon>Pseudonocardiales</taxon>
        <taxon>Pseudonocardiaceae</taxon>
        <taxon>Actinokineospora</taxon>
    </lineage>
</organism>
<evidence type="ECO:0000256" key="4">
    <source>
        <dbReference type="PROSITE-ProRule" id="PRU00335"/>
    </source>
</evidence>
<evidence type="ECO:0000256" key="3">
    <source>
        <dbReference type="ARBA" id="ARBA00023163"/>
    </source>
</evidence>
<evidence type="ECO:0000313" key="7">
    <source>
        <dbReference type="Proteomes" id="UP000199501"/>
    </source>
</evidence>
<gene>
    <name evidence="6" type="ORF">SAMN05216174_109263</name>
</gene>
<keyword evidence="3" id="KW-0804">Transcription</keyword>
<keyword evidence="1" id="KW-0805">Transcription regulation</keyword>
<dbReference type="Gene3D" id="1.10.357.10">
    <property type="entry name" value="Tetracycline Repressor, domain 2"/>
    <property type="match status" value="1"/>
</dbReference>
<keyword evidence="2 4" id="KW-0238">DNA-binding</keyword>
<dbReference type="EMBL" id="FMZZ01000009">
    <property type="protein sequence ID" value="SDD31304.1"/>
    <property type="molecule type" value="Genomic_DNA"/>
</dbReference>
<evidence type="ECO:0000259" key="5">
    <source>
        <dbReference type="PROSITE" id="PS50977"/>
    </source>
</evidence>
<feature type="DNA-binding region" description="H-T-H motif" evidence="4">
    <location>
        <begin position="42"/>
        <end position="61"/>
    </location>
</feature>
<accession>A0A1G6TQX6</accession>
<proteinExistence type="predicted"/>
<dbReference type="InterPro" id="IPR009057">
    <property type="entry name" value="Homeodomain-like_sf"/>
</dbReference>
<dbReference type="Pfam" id="PF16925">
    <property type="entry name" value="TetR_C_13"/>
    <property type="match status" value="1"/>
</dbReference>
<dbReference type="GO" id="GO:0003677">
    <property type="term" value="F:DNA binding"/>
    <property type="evidence" value="ECO:0007669"/>
    <property type="project" value="UniProtKB-UniRule"/>
</dbReference>
<evidence type="ECO:0000256" key="1">
    <source>
        <dbReference type="ARBA" id="ARBA00023015"/>
    </source>
</evidence>
<evidence type="ECO:0000313" key="6">
    <source>
        <dbReference type="EMBL" id="SDD31304.1"/>
    </source>
</evidence>
<dbReference type="OrthoDB" id="326421at2"/>
<dbReference type="PROSITE" id="PS50977">
    <property type="entry name" value="HTH_TETR_2"/>
    <property type="match status" value="1"/>
</dbReference>
<dbReference type="AlphaFoldDB" id="A0A1G6TQX6"/>
<protein>
    <submittedName>
        <fullName evidence="6">DNA-binding transcriptional regulator, AcrR family</fullName>
    </submittedName>
</protein>
<dbReference type="Gene3D" id="1.10.10.60">
    <property type="entry name" value="Homeodomain-like"/>
    <property type="match status" value="1"/>
</dbReference>
<dbReference type="PANTHER" id="PTHR47506:SF6">
    <property type="entry name" value="HTH-TYPE TRANSCRIPTIONAL REPRESSOR NEMR"/>
    <property type="match status" value="1"/>
</dbReference>
<dbReference type="Pfam" id="PF00440">
    <property type="entry name" value="TetR_N"/>
    <property type="match status" value="1"/>
</dbReference>
<dbReference type="Proteomes" id="UP000199501">
    <property type="component" value="Unassembled WGS sequence"/>
</dbReference>
<keyword evidence="7" id="KW-1185">Reference proteome</keyword>
<evidence type="ECO:0000256" key="2">
    <source>
        <dbReference type="ARBA" id="ARBA00023125"/>
    </source>
</evidence>
<sequence>MTERSSRLFFVDGRLARGAETRRLTLSRAAEIASVEGLDGLTLGRLASELRLSKSGIFAHFGSKEDLQLATIGYAEEVFAESVLRPALAVRTGLPRLLRVCELWIEYFRSRVFPGGCFFAAVAGEFKARDGRVHDAIARCHDLWNDVLTRLVTEAVDAGDLPEDTDAAQVVFEIHAVARAANSDSVLTGDDSVYDRAVTAIRNILGRGSEQSVGMFTAGGSLDGAKRNAPD</sequence>
<dbReference type="InterPro" id="IPR036271">
    <property type="entry name" value="Tet_transcr_reg_TetR-rel_C_sf"/>
</dbReference>
<dbReference type="STRING" id="1271860.SAMN05216174_109263"/>
<dbReference type="InterPro" id="IPR001647">
    <property type="entry name" value="HTH_TetR"/>
</dbReference>
<name>A0A1G6TQX6_9PSEU</name>
<dbReference type="InterPro" id="IPR011075">
    <property type="entry name" value="TetR_C"/>
</dbReference>